<dbReference type="Proteomes" id="UP000327013">
    <property type="component" value="Chromosome 8"/>
</dbReference>
<dbReference type="GO" id="GO:0045004">
    <property type="term" value="P:DNA replication proofreading"/>
    <property type="evidence" value="ECO:0007669"/>
    <property type="project" value="TreeGrafter"/>
</dbReference>
<dbReference type="GO" id="GO:0006272">
    <property type="term" value="P:leading strand elongation"/>
    <property type="evidence" value="ECO:0007669"/>
    <property type="project" value="TreeGrafter"/>
</dbReference>
<dbReference type="GO" id="GO:0008310">
    <property type="term" value="F:single-stranded DNA 3'-5' DNA exonuclease activity"/>
    <property type="evidence" value="ECO:0007669"/>
    <property type="project" value="TreeGrafter"/>
</dbReference>
<protein>
    <recommendedName>
        <fullName evidence="1">DNA polymerase epsilon catalytic subunit</fullName>
        <ecNumber evidence="1">2.7.7.7</ecNumber>
    </recommendedName>
</protein>
<keyword evidence="1" id="KW-0539">Nucleus</keyword>
<dbReference type="PANTHER" id="PTHR10670:SF0">
    <property type="entry name" value="DNA POLYMERASE EPSILON CATALYTIC SUBUNIT A"/>
    <property type="match status" value="1"/>
</dbReference>
<evidence type="ECO:0000256" key="2">
    <source>
        <dbReference type="SAM" id="MobiDB-lite"/>
    </source>
</evidence>
<sequence>MGNEARARVVGVEAILALTIFDPPKLRSLFLHRCSERSPLSSFHRSNSSDSTYTSRPPHHTASEQHLLSVTRKYNFPCFQLYSAETVGSAARVRQVAVVARHYGRCYYTWSSPRLGSGFGGPVDLAAILDFVDSGHDLIIVADSNASDLIREIATESGVDFDEEVGFQCDKNQGECRTKFACHLDCFDWVKRDSYLPQGSQGLKGNLGKIAKVVTTHGKVSTLRLTKHILRQEAEATAKIGMTIHALRRTTWLCVNFFIFLCNYVVPPLKKYIDFL</sequence>
<dbReference type="InterPro" id="IPR029703">
    <property type="entry name" value="POL2"/>
</dbReference>
<dbReference type="GO" id="GO:0008622">
    <property type="term" value="C:epsilon DNA polymerase complex"/>
    <property type="evidence" value="ECO:0007669"/>
    <property type="project" value="InterPro"/>
</dbReference>
<name>A0A5N6RPI1_9ROSI</name>
<comment type="similarity">
    <text evidence="1">Belongs to the DNA polymerase type-B family.</text>
</comment>
<proteinExistence type="inferred from homology"/>
<feature type="region of interest" description="Disordered" evidence="2">
    <location>
        <begin position="39"/>
        <end position="62"/>
    </location>
</feature>
<organism evidence="3 4">
    <name type="scientific">Carpinus fangiana</name>
    <dbReference type="NCBI Taxonomy" id="176857"/>
    <lineage>
        <taxon>Eukaryota</taxon>
        <taxon>Viridiplantae</taxon>
        <taxon>Streptophyta</taxon>
        <taxon>Embryophyta</taxon>
        <taxon>Tracheophyta</taxon>
        <taxon>Spermatophyta</taxon>
        <taxon>Magnoliopsida</taxon>
        <taxon>eudicotyledons</taxon>
        <taxon>Gunneridae</taxon>
        <taxon>Pentapetalae</taxon>
        <taxon>rosids</taxon>
        <taxon>fabids</taxon>
        <taxon>Fagales</taxon>
        <taxon>Betulaceae</taxon>
        <taxon>Carpinus</taxon>
    </lineage>
</organism>
<gene>
    <name evidence="3" type="ORF">FH972_019187</name>
</gene>
<dbReference type="GO" id="GO:0008270">
    <property type="term" value="F:zinc ion binding"/>
    <property type="evidence" value="ECO:0007669"/>
    <property type="project" value="UniProtKB-KW"/>
</dbReference>
<comment type="cofactor">
    <cofactor evidence="1">
        <name>[4Fe-4S] cluster</name>
        <dbReference type="ChEBI" id="CHEBI:49883"/>
    </cofactor>
</comment>
<keyword evidence="1" id="KW-0548">Nucleotidyltransferase</keyword>
<dbReference type="PANTHER" id="PTHR10670">
    <property type="entry name" value="DNA POLYMERASE EPSILON CATALYTIC SUBUNIT A"/>
    <property type="match status" value="1"/>
</dbReference>
<keyword evidence="1" id="KW-0004">4Fe-4S</keyword>
<feature type="compositionally biased region" description="Polar residues" evidence="2">
    <location>
        <begin position="39"/>
        <end position="55"/>
    </location>
</feature>
<keyword evidence="1" id="KW-0235">DNA replication</keyword>
<dbReference type="GO" id="GO:0006297">
    <property type="term" value="P:nucleotide-excision repair, DNA gap filling"/>
    <property type="evidence" value="ECO:0007669"/>
    <property type="project" value="TreeGrafter"/>
</dbReference>
<dbReference type="EMBL" id="CM017328">
    <property type="protein sequence ID" value="KAE8124288.1"/>
    <property type="molecule type" value="Genomic_DNA"/>
</dbReference>
<dbReference type="EC" id="2.7.7.7" evidence="1"/>
<keyword evidence="1" id="KW-0808">Transferase</keyword>
<evidence type="ECO:0000256" key="1">
    <source>
        <dbReference type="RuleBase" id="RU365029"/>
    </source>
</evidence>
<dbReference type="GO" id="GO:0003887">
    <property type="term" value="F:DNA-directed DNA polymerase activity"/>
    <property type="evidence" value="ECO:0007669"/>
    <property type="project" value="UniProtKB-KW"/>
</dbReference>
<dbReference type="AlphaFoldDB" id="A0A5N6RPI1"/>
<evidence type="ECO:0000313" key="4">
    <source>
        <dbReference type="Proteomes" id="UP000327013"/>
    </source>
</evidence>
<keyword evidence="1" id="KW-0239">DNA-directed DNA polymerase</keyword>
<evidence type="ECO:0000313" key="3">
    <source>
        <dbReference type="EMBL" id="KAE8124288.1"/>
    </source>
</evidence>
<dbReference type="OrthoDB" id="1302255at2759"/>
<comment type="function">
    <text evidence="1">DNA polymerase II participates in chromosomal DNA replication.</text>
</comment>
<keyword evidence="1" id="KW-0479">Metal-binding</keyword>
<reference evidence="3 4" key="1">
    <citation type="submission" date="2019-06" db="EMBL/GenBank/DDBJ databases">
        <title>A chromosomal-level reference genome of Carpinus fangiana (Coryloideae, Betulaceae).</title>
        <authorList>
            <person name="Yang X."/>
            <person name="Wang Z."/>
            <person name="Zhang L."/>
            <person name="Hao G."/>
            <person name="Liu J."/>
            <person name="Yang Y."/>
        </authorList>
    </citation>
    <scope>NUCLEOTIDE SEQUENCE [LARGE SCALE GENOMIC DNA]</scope>
    <source>
        <strain evidence="3">Cfa_2016G</strain>
        <tissue evidence="3">Leaf</tissue>
    </source>
</reference>
<dbReference type="GO" id="GO:0000278">
    <property type="term" value="P:mitotic cell cycle"/>
    <property type="evidence" value="ECO:0007669"/>
    <property type="project" value="TreeGrafter"/>
</dbReference>
<dbReference type="GO" id="GO:0006287">
    <property type="term" value="P:base-excision repair, gap-filling"/>
    <property type="evidence" value="ECO:0007669"/>
    <property type="project" value="TreeGrafter"/>
</dbReference>
<keyword evidence="1" id="KW-0862">Zinc</keyword>
<keyword evidence="4" id="KW-1185">Reference proteome</keyword>
<keyword evidence="1" id="KW-0411">Iron-sulfur</keyword>
<keyword evidence="1" id="KW-0238">DNA-binding</keyword>
<keyword evidence="1" id="KW-0408">Iron</keyword>
<accession>A0A5N6RPI1</accession>
<dbReference type="GO" id="GO:0003677">
    <property type="term" value="F:DNA binding"/>
    <property type="evidence" value="ECO:0007669"/>
    <property type="project" value="UniProtKB-KW"/>
</dbReference>
<comment type="subcellular location">
    <subcellularLocation>
        <location evidence="1">Nucleus</location>
    </subcellularLocation>
</comment>
<comment type="catalytic activity">
    <reaction evidence="1">
        <text>DNA(n) + a 2'-deoxyribonucleoside 5'-triphosphate = DNA(n+1) + diphosphate</text>
        <dbReference type="Rhea" id="RHEA:22508"/>
        <dbReference type="Rhea" id="RHEA-COMP:17339"/>
        <dbReference type="Rhea" id="RHEA-COMP:17340"/>
        <dbReference type="ChEBI" id="CHEBI:33019"/>
        <dbReference type="ChEBI" id="CHEBI:61560"/>
        <dbReference type="ChEBI" id="CHEBI:173112"/>
        <dbReference type="EC" id="2.7.7.7"/>
    </reaction>
</comment>
<keyword evidence="1" id="KW-0863">Zinc-finger</keyword>
<dbReference type="GO" id="GO:0051539">
    <property type="term" value="F:4 iron, 4 sulfur cluster binding"/>
    <property type="evidence" value="ECO:0007669"/>
    <property type="project" value="UniProtKB-KW"/>
</dbReference>